<dbReference type="Proteomes" id="UP000241421">
    <property type="component" value="Unassembled WGS sequence"/>
</dbReference>
<dbReference type="Pfam" id="PF16137">
    <property type="entry name" value="DUF4845"/>
    <property type="match status" value="1"/>
</dbReference>
<protein>
    <submittedName>
        <fullName evidence="2">DUF4845 domain-containing protein</fullName>
    </submittedName>
</protein>
<keyword evidence="1" id="KW-0472">Membrane</keyword>
<feature type="transmembrane region" description="Helical" evidence="1">
    <location>
        <begin position="12"/>
        <end position="34"/>
    </location>
</feature>
<dbReference type="InterPro" id="IPR032314">
    <property type="entry name" value="DUF4845"/>
</dbReference>
<comment type="caution">
    <text evidence="2">The sequence shown here is derived from an EMBL/GenBank/DDBJ whole genome shotgun (WGS) entry which is preliminary data.</text>
</comment>
<dbReference type="AlphaFoldDB" id="A0A2U2HFL2"/>
<dbReference type="EMBL" id="PXWF02000285">
    <property type="protein sequence ID" value="PWF43129.1"/>
    <property type="molecule type" value="Genomic_DNA"/>
</dbReference>
<sequence length="136" mass="14333">MVGSNRQLKQQGGASFIGVMFILAMLAAVGVIGMKVFPTFSEYRAIIDGIKVAKATGDTPAAMRTSFGKTALINDITTISQKDLIISKATGENEISVAYAKTIPLFGNVSLVIDYFGSTDPRAQATGAPPKTSELE</sequence>
<evidence type="ECO:0000256" key="1">
    <source>
        <dbReference type="SAM" id="Phobius"/>
    </source>
</evidence>
<evidence type="ECO:0000313" key="3">
    <source>
        <dbReference type="Proteomes" id="UP000241421"/>
    </source>
</evidence>
<proteinExistence type="predicted"/>
<reference evidence="2 3" key="1">
    <citation type="submission" date="2018-04" db="EMBL/GenBank/DDBJ databases">
        <title>Massilia violaceinigra sp. nov., a novel purple-pigmented bacterium isolated from Tianshan glacier, Xinjiang, China.</title>
        <authorList>
            <person name="Wang H."/>
        </authorList>
    </citation>
    <scope>NUCLEOTIDE SEQUENCE [LARGE SCALE GENOMIC DNA]</scope>
    <source>
        <strain evidence="2 3">B448-2</strain>
    </source>
</reference>
<keyword evidence="1" id="KW-1133">Transmembrane helix</keyword>
<dbReference type="OrthoDB" id="9133279at2"/>
<evidence type="ECO:0000313" key="2">
    <source>
        <dbReference type="EMBL" id="PWF43129.1"/>
    </source>
</evidence>
<organism evidence="2 3">
    <name type="scientific">Massilia glaciei</name>
    <dbReference type="NCBI Taxonomy" id="1524097"/>
    <lineage>
        <taxon>Bacteria</taxon>
        <taxon>Pseudomonadati</taxon>
        <taxon>Pseudomonadota</taxon>
        <taxon>Betaproteobacteria</taxon>
        <taxon>Burkholderiales</taxon>
        <taxon>Oxalobacteraceae</taxon>
        <taxon>Telluria group</taxon>
        <taxon>Massilia</taxon>
    </lineage>
</organism>
<gene>
    <name evidence="2" type="ORF">C7C56_021550</name>
</gene>
<dbReference type="RefSeq" id="WP_106759402.1">
    <property type="nucleotide sequence ID" value="NZ_PXWF02000285.1"/>
</dbReference>
<keyword evidence="1" id="KW-0812">Transmembrane</keyword>
<name>A0A2U2HFL2_9BURK</name>
<keyword evidence="3" id="KW-1185">Reference proteome</keyword>
<accession>A0A2U2HFL2</accession>